<dbReference type="GO" id="GO:0006435">
    <property type="term" value="P:threonyl-tRNA aminoacylation"/>
    <property type="evidence" value="ECO:0007669"/>
    <property type="project" value="InterPro"/>
</dbReference>
<dbReference type="InterPro" id="IPR004154">
    <property type="entry name" value="Anticodon-bd"/>
</dbReference>
<dbReference type="InterPro" id="IPR002314">
    <property type="entry name" value="aa-tRNA-synt_IIb"/>
</dbReference>
<comment type="subcellular location">
    <subcellularLocation>
        <location evidence="2">Cytoplasm</location>
    </subcellularLocation>
    <subcellularLocation>
        <location evidence="1">Mitochondrion matrix</location>
    </subcellularLocation>
</comment>
<keyword evidence="7" id="KW-0597">Phosphoprotein</keyword>
<evidence type="ECO:0000256" key="1">
    <source>
        <dbReference type="ARBA" id="ARBA00004305"/>
    </source>
</evidence>
<evidence type="ECO:0000256" key="4">
    <source>
        <dbReference type="ARBA" id="ARBA00011738"/>
    </source>
</evidence>
<dbReference type="InterPro" id="IPR006195">
    <property type="entry name" value="aa-tRNA-synth_II"/>
</dbReference>
<evidence type="ECO:0000256" key="16">
    <source>
        <dbReference type="ARBA" id="ARBA00049515"/>
    </source>
</evidence>
<dbReference type="PROSITE" id="PS51880">
    <property type="entry name" value="TGS"/>
    <property type="match status" value="1"/>
</dbReference>
<keyword evidence="10" id="KW-0067">ATP-binding</keyword>
<dbReference type="PROSITE" id="PS50862">
    <property type="entry name" value="AA_TRNA_LIGASE_II"/>
    <property type="match status" value="1"/>
</dbReference>
<comment type="similarity">
    <text evidence="3">Belongs to the class-II aminoacyl-tRNA synthetase family.</text>
</comment>
<dbReference type="PANTHER" id="PTHR11451">
    <property type="entry name" value="THREONINE-TRNA LIGASE"/>
    <property type="match status" value="1"/>
</dbReference>
<dbReference type="EC" id="6.1.1.3" evidence="5"/>
<evidence type="ECO:0000256" key="13">
    <source>
        <dbReference type="ARBA" id="ARBA00023128"/>
    </source>
</evidence>
<evidence type="ECO:0000256" key="10">
    <source>
        <dbReference type="ARBA" id="ARBA00022840"/>
    </source>
</evidence>
<feature type="domain" description="TGS" evidence="18">
    <location>
        <begin position="42"/>
        <end position="105"/>
    </location>
</feature>
<dbReference type="Gene3D" id="3.40.50.800">
    <property type="entry name" value="Anticodon-binding domain"/>
    <property type="match status" value="1"/>
</dbReference>
<dbReference type="AlphaFoldDB" id="A0A8S1ZDZ2"/>
<dbReference type="Pfam" id="PF03129">
    <property type="entry name" value="HGTP_anticodon"/>
    <property type="match status" value="1"/>
</dbReference>
<dbReference type="SUPFAM" id="SSF55681">
    <property type="entry name" value="Class II aaRS and biotin synthetases"/>
    <property type="match status" value="1"/>
</dbReference>
<dbReference type="GO" id="GO:0005759">
    <property type="term" value="C:mitochondrial matrix"/>
    <property type="evidence" value="ECO:0007669"/>
    <property type="project" value="UniProtKB-SubCell"/>
</dbReference>
<keyword evidence="9" id="KW-0547">Nucleotide-binding</keyword>
<dbReference type="EMBL" id="LR999451">
    <property type="protein sequence ID" value="CAE5957809.1"/>
    <property type="molecule type" value="Genomic_DNA"/>
</dbReference>
<dbReference type="InterPro" id="IPR012676">
    <property type="entry name" value="TGS-like"/>
</dbReference>
<dbReference type="Gene3D" id="3.10.20.30">
    <property type="match status" value="1"/>
</dbReference>
<dbReference type="Gene3D" id="3.30.980.10">
    <property type="entry name" value="Threonyl-trna Synthetase, Chain A, domain 2"/>
    <property type="match status" value="1"/>
</dbReference>
<dbReference type="FunFam" id="3.40.50.800:FF:000019">
    <property type="entry name" value="Threonine--tRNA ligase mitochondrial 1"/>
    <property type="match status" value="1"/>
</dbReference>
<evidence type="ECO:0000256" key="9">
    <source>
        <dbReference type="ARBA" id="ARBA00022741"/>
    </source>
</evidence>
<dbReference type="FunFam" id="3.30.930.10:FF:000039">
    <property type="entry name" value="Threonyl-tRNA synthetase, mitochondrial"/>
    <property type="match status" value="1"/>
</dbReference>
<evidence type="ECO:0000256" key="6">
    <source>
        <dbReference type="ARBA" id="ARBA00022490"/>
    </source>
</evidence>
<keyword evidence="6" id="KW-0963">Cytoplasm</keyword>
<evidence type="ECO:0000256" key="2">
    <source>
        <dbReference type="ARBA" id="ARBA00004496"/>
    </source>
</evidence>
<dbReference type="InterPro" id="IPR036621">
    <property type="entry name" value="Anticodon-bd_dom_sf"/>
</dbReference>
<dbReference type="InterPro" id="IPR002320">
    <property type="entry name" value="Thr-tRNA-ligase_IIa"/>
</dbReference>
<dbReference type="NCBIfam" id="TIGR00418">
    <property type="entry name" value="thrS"/>
    <property type="match status" value="1"/>
</dbReference>
<evidence type="ECO:0000256" key="7">
    <source>
        <dbReference type="ARBA" id="ARBA00022553"/>
    </source>
</evidence>
<dbReference type="SUPFAM" id="SSF52954">
    <property type="entry name" value="Class II aaRS ABD-related"/>
    <property type="match status" value="1"/>
</dbReference>
<dbReference type="Gene3D" id="3.30.930.10">
    <property type="entry name" value="Bira Bifunctional Protein, Domain 2"/>
    <property type="match status" value="1"/>
</dbReference>
<dbReference type="InterPro" id="IPR047246">
    <property type="entry name" value="ThrRS_anticodon"/>
</dbReference>
<dbReference type="GO" id="GO:0005524">
    <property type="term" value="F:ATP binding"/>
    <property type="evidence" value="ECO:0007669"/>
    <property type="project" value="UniProtKB-KW"/>
</dbReference>
<comment type="catalytic activity">
    <reaction evidence="16">
        <text>tRNA(Thr) + L-threonine + ATP = L-threonyl-tRNA(Thr) + AMP + diphosphate + H(+)</text>
        <dbReference type="Rhea" id="RHEA:24624"/>
        <dbReference type="Rhea" id="RHEA-COMP:9670"/>
        <dbReference type="Rhea" id="RHEA-COMP:9704"/>
        <dbReference type="ChEBI" id="CHEBI:15378"/>
        <dbReference type="ChEBI" id="CHEBI:30616"/>
        <dbReference type="ChEBI" id="CHEBI:33019"/>
        <dbReference type="ChEBI" id="CHEBI:57926"/>
        <dbReference type="ChEBI" id="CHEBI:78442"/>
        <dbReference type="ChEBI" id="CHEBI:78534"/>
        <dbReference type="ChEBI" id="CHEBI:456215"/>
        <dbReference type="EC" id="6.1.1.3"/>
    </reaction>
</comment>
<evidence type="ECO:0000256" key="15">
    <source>
        <dbReference type="ARBA" id="ARBA00031900"/>
    </source>
</evidence>
<keyword evidence="11" id="KW-0648">Protein biosynthesis</keyword>
<dbReference type="InterPro" id="IPR012947">
    <property type="entry name" value="tRNA_SAD"/>
</dbReference>
<evidence type="ECO:0000256" key="11">
    <source>
        <dbReference type="ARBA" id="ARBA00022917"/>
    </source>
</evidence>
<evidence type="ECO:0000313" key="20">
    <source>
        <dbReference type="Proteomes" id="UP000682877"/>
    </source>
</evidence>
<dbReference type="InterPro" id="IPR012675">
    <property type="entry name" value="Beta-grasp_dom_sf"/>
</dbReference>
<dbReference type="CDD" id="cd00860">
    <property type="entry name" value="ThrRS_anticodon"/>
    <property type="match status" value="1"/>
</dbReference>
<dbReference type="Pfam" id="PF00587">
    <property type="entry name" value="tRNA-synt_2b"/>
    <property type="match status" value="1"/>
</dbReference>
<dbReference type="FunFam" id="3.30.980.10:FF:000005">
    <property type="entry name" value="Threonyl-tRNA synthetase, mitochondrial"/>
    <property type="match status" value="1"/>
</dbReference>
<dbReference type="Pfam" id="PF07973">
    <property type="entry name" value="tRNA_SAD"/>
    <property type="match status" value="1"/>
</dbReference>
<dbReference type="SUPFAM" id="SSF81271">
    <property type="entry name" value="TGS-like"/>
    <property type="match status" value="1"/>
</dbReference>
<name>A0A8S1ZDZ2_ARAAE</name>
<dbReference type="InterPro" id="IPR033728">
    <property type="entry name" value="ThrRS_core"/>
</dbReference>
<evidence type="ECO:0000256" key="12">
    <source>
        <dbReference type="ARBA" id="ARBA00022946"/>
    </source>
</evidence>
<dbReference type="HAMAP" id="MF_00184">
    <property type="entry name" value="Thr_tRNA_synth"/>
    <property type="match status" value="1"/>
</dbReference>
<dbReference type="PRINTS" id="PR01047">
    <property type="entry name" value="TRNASYNTHTHR"/>
</dbReference>
<dbReference type="InterPro" id="IPR018163">
    <property type="entry name" value="Thr/Ala-tRNA-synth_IIc_edit"/>
</dbReference>
<dbReference type="GO" id="GO:0004829">
    <property type="term" value="F:threonine-tRNA ligase activity"/>
    <property type="evidence" value="ECO:0007669"/>
    <property type="project" value="UniProtKB-EC"/>
</dbReference>
<dbReference type="SMART" id="SM00863">
    <property type="entry name" value="tRNA_SAD"/>
    <property type="match status" value="1"/>
</dbReference>
<reference evidence="19" key="1">
    <citation type="submission" date="2021-01" db="EMBL/GenBank/DDBJ databases">
        <authorList>
            <person name="Bezrukov I."/>
        </authorList>
    </citation>
    <scope>NUCLEOTIDE SEQUENCE</scope>
</reference>
<evidence type="ECO:0000256" key="5">
    <source>
        <dbReference type="ARBA" id="ARBA00013163"/>
    </source>
</evidence>
<accession>A0A8S1ZDZ2</accession>
<proteinExistence type="inferred from homology"/>
<organism evidence="19 20">
    <name type="scientific">Arabidopsis arenosa</name>
    <name type="common">Sand rock-cress</name>
    <name type="synonym">Cardaminopsis arenosa</name>
    <dbReference type="NCBI Taxonomy" id="38785"/>
    <lineage>
        <taxon>Eukaryota</taxon>
        <taxon>Viridiplantae</taxon>
        <taxon>Streptophyta</taxon>
        <taxon>Embryophyta</taxon>
        <taxon>Tracheophyta</taxon>
        <taxon>Spermatophyta</taxon>
        <taxon>Magnoliopsida</taxon>
        <taxon>eudicotyledons</taxon>
        <taxon>Gunneridae</taxon>
        <taxon>Pentapetalae</taxon>
        <taxon>rosids</taxon>
        <taxon>malvids</taxon>
        <taxon>Brassicales</taxon>
        <taxon>Brassicaceae</taxon>
        <taxon>Camelineae</taxon>
        <taxon>Arabidopsis</taxon>
    </lineage>
</organism>
<evidence type="ECO:0000313" key="19">
    <source>
        <dbReference type="EMBL" id="CAE5957809.1"/>
    </source>
</evidence>
<dbReference type="CDD" id="cd00771">
    <property type="entry name" value="ThrRS_core"/>
    <property type="match status" value="1"/>
</dbReference>
<dbReference type="Proteomes" id="UP000682877">
    <property type="component" value="Chromosome 1"/>
</dbReference>
<dbReference type="FunFam" id="3.10.20.30:FF:000006">
    <property type="entry name" value="Threonine--tRNA ligase, cytoplasmic"/>
    <property type="match status" value="1"/>
</dbReference>
<gene>
    <name evidence="19" type="ORF">AARE701A_LOCUS1477</name>
</gene>
<dbReference type="SUPFAM" id="SSF55186">
    <property type="entry name" value="ThrRS/AlaRS common domain"/>
    <property type="match status" value="1"/>
</dbReference>
<evidence type="ECO:0000256" key="8">
    <source>
        <dbReference type="ARBA" id="ARBA00022598"/>
    </source>
</evidence>
<keyword evidence="12" id="KW-0809">Transit peptide</keyword>
<comment type="subunit">
    <text evidence="4">Homodimer.</text>
</comment>
<keyword evidence="20" id="KW-1185">Reference proteome</keyword>
<sequence length="681" mass="78313">MAANNHHPKDEAYLSSVIPKRIRLFEEIQAEQLEQLQSRPHDPIKITLLPDGIVKEGKRWETTPMDIAVQISKGLAKSALVSSVDHVLWDMNRPLEGDCSLEIFGFDSDQGRDTFWHSSAHILGQALEQQYGCKLCIGPCKTTDEGFYYDAFYYGNLGLNDDHFPNIEAGVAKAVRERQPFERIQVTKDQALEMFSDNKFKVEIVNDDLAEEESITVYRCGSLVDLCPGPHIPNTSFVKAFKCLKASASYWRGKSDRESLQRVYGISYPDNKQLKDYLKSIEEAKKYDHRLLGKQQDLFFCHEFSPGSWFFHEHGAIVMSPNMFNMKLWETSGHAQNYKKNMFTLDVRVHAKLNSLLDFVTSIDEQEFGLKPMNCPGHCLVFQDKVRSYKELPIRIADFGVLHRNEESGALSGMTRVRRFVQDDAHIFCKVDQVGEEVKGVLDFIDYVYKIFGFTYELKLSTRPEKKYIGDLETWDKAEKDLEKALDNFGKPWVINKGDGAFYGPKIDITVSDAMKRKFQCATLQLDFQLPARFKLDYITEKNEKERPVMIHRAVLGSVERMFAILLEHYKGIWPFWLSPRQAIVCSLSEDYSSYAKQVQKQIHEARYYVDIDESDRSICKKVADARAAPYNYILVVGHKEATTGQVTVRLREDPAGRKDLPEMSIDSLLDEFKFKTVNFL</sequence>
<dbReference type="CDD" id="cd01667">
    <property type="entry name" value="TGS_ThrRS"/>
    <property type="match status" value="1"/>
</dbReference>
<feature type="domain" description="Aminoacyl-transfer RNA synthetases class-II family profile" evidence="17">
    <location>
        <begin position="318"/>
        <end position="575"/>
    </location>
</feature>
<evidence type="ECO:0000259" key="17">
    <source>
        <dbReference type="PROSITE" id="PS50862"/>
    </source>
</evidence>
<dbReference type="InterPro" id="IPR004095">
    <property type="entry name" value="TGS"/>
</dbReference>
<dbReference type="PANTHER" id="PTHR11451:SF55">
    <property type="entry name" value="THREONINE--TRNA LIGASE"/>
    <property type="match status" value="1"/>
</dbReference>
<evidence type="ECO:0000256" key="3">
    <source>
        <dbReference type="ARBA" id="ARBA00008226"/>
    </source>
</evidence>
<dbReference type="InterPro" id="IPR045864">
    <property type="entry name" value="aa-tRNA-synth_II/BPL/LPL"/>
</dbReference>
<keyword evidence="14" id="KW-0030">Aminoacyl-tRNA synthetase</keyword>
<evidence type="ECO:0000256" key="14">
    <source>
        <dbReference type="ARBA" id="ARBA00023146"/>
    </source>
</evidence>
<keyword evidence="13" id="KW-0496">Mitochondrion</keyword>
<dbReference type="Pfam" id="PF02824">
    <property type="entry name" value="TGS"/>
    <property type="match status" value="1"/>
</dbReference>
<protein>
    <recommendedName>
        <fullName evidence="5">threonine--tRNA ligase</fullName>
        <ecNumber evidence="5">6.1.1.3</ecNumber>
    </recommendedName>
    <alternativeName>
        <fullName evidence="15">Threonyl-tRNA synthetase</fullName>
    </alternativeName>
</protein>
<dbReference type="GO" id="GO:0009507">
    <property type="term" value="C:chloroplast"/>
    <property type="evidence" value="ECO:0007669"/>
    <property type="project" value="TreeGrafter"/>
</dbReference>
<keyword evidence="8" id="KW-0436">Ligase</keyword>
<evidence type="ECO:0000259" key="18">
    <source>
        <dbReference type="PROSITE" id="PS51880"/>
    </source>
</evidence>